<dbReference type="EMBL" id="CP001135">
    <property type="protein sequence ID" value="ACY84517.1"/>
    <property type="molecule type" value="Genomic_DNA"/>
</dbReference>
<keyword evidence="2" id="KW-1185">Reference proteome</keyword>
<evidence type="ECO:0000313" key="2">
    <source>
        <dbReference type="Proteomes" id="UP000002634"/>
    </source>
</evidence>
<evidence type="ECO:0000313" key="1">
    <source>
        <dbReference type="EMBL" id="ACY84517.1"/>
    </source>
</evidence>
<protein>
    <submittedName>
        <fullName evidence="1">Uncharacterized protein</fullName>
    </submittedName>
</protein>
<dbReference type="Proteomes" id="UP000002634">
    <property type="component" value="Chromosome"/>
</dbReference>
<proteinExistence type="predicted"/>
<sequence length="51" mass="5730">MHSALPRQHIVALPAAHYSPIILLNRFLIGNITVKKPSLSLNQTIEIFTHN</sequence>
<reference evidence="1 2" key="1">
    <citation type="journal article" date="2009" name="PLoS ONE">
        <title>Genome sequence of the versatile fish pathogen Edwardsiella tarda provides insights into its adaptation to broad host ranges and intracellular niches.</title>
        <authorList>
            <person name="Wang Q."/>
            <person name="Yang M."/>
            <person name="Xiao J."/>
            <person name="Wu H."/>
            <person name="Wang X."/>
            <person name="Lv Y."/>
            <person name="Xu L."/>
            <person name="Zheng H."/>
            <person name="Wang S."/>
            <person name="Zhao G."/>
            <person name="Liu Q."/>
            <person name="Zhang Y."/>
        </authorList>
    </citation>
    <scope>NUCLEOTIDE SEQUENCE [LARGE SCALE GENOMIC DNA]</scope>
    <source>
        <strain evidence="2">EIB202 / CCTCC M208068</strain>
    </source>
</reference>
<organism evidence="1 2">
    <name type="scientific">Edwardsiella piscicida</name>
    <dbReference type="NCBI Taxonomy" id="1263550"/>
    <lineage>
        <taxon>Bacteria</taxon>
        <taxon>Pseudomonadati</taxon>
        <taxon>Pseudomonadota</taxon>
        <taxon>Gammaproteobacteria</taxon>
        <taxon>Enterobacterales</taxon>
        <taxon>Hafniaceae</taxon>
        <taxon>Edwardsiella</taxon>
    </lineage>
</organism>
<dbReference type="AlphaFoldDB" id="A0AAU8P5B3"/>
<name>A0AAU8P5B3_EDWPI</name>
<accession>A0AAU8P5B3</accession>
<dbReference type="KEGG" id="etr:ETAE_1678"/>
<gene>
    <name evidence="1" type="ordered locus">ETAE_1678</name>
</gene>